<accession>A0A2V2VZL8</accession>
<dbReference type="VEuPathDB" id="TriTrypDB:C4B63_16g182"/>
<feature type="transmembrane region" description="Helical" evidence="2">
    <location>
        <begin position="464"/>
        <end position="480"/>
    </location>
</feature>
<feature type="compositionally biased region" description="Polar residues" evidence="1">
    <location>
        <begin position="201"/>
        <end position="212"/>
    </location>
</feature>
<dbReference type="VEuPathDB" id="TriTrypDB:Tc_MARK_9004"/>
<comment type="caution">
    <text evidence="3">The sequence shown here is derived from an EMBL/GenBank/DDBJ whole genome shotgun (WGS) entry which is preliminary data.</text>
</comment>
<evidence type="ECO:0000256" key="2">
    <source>
        <dbReference type="SAM" id="Phobius"/>
    </source>
</evidence>
<dbReference type="VEuPathDB" id="TriTrypDB:TcCLB.511173.180"/>
<dbReference type="VEuPathDB" id="TriTrypDB:TcCLB.508433.180"/>
<feature type="compositionally biased region" description="Polar residues" evidence="1">
    <location>
        <begin position="370"/>
        <end position="392"/>
    </location>
</feature>
<keyword evidence="2" id="KW-1133">Transmembrane helix</keyword>
<evidence type="ECO:0000256" key="1">
    <source>
        <dbReference type="SAM" id="MobiDB-lite"/>
    </source>
</evidence>
<feature type="region of interest" description="Disordered" evidence="1">
    <location>
        <begin position="127"/>
        <end position="458"/>
    </location>
</feature>
<dbReference type="VEuPathDB" id="TriTrypDB:BCY84_02602"/>
<feature type="compositionally biased region" description="Basic and acidic residues" evidence="1">
    <location>
        <begin position="148"/>
        <end position="157"/>
    </location>
</feature>
<dbReference type="EMBL" id="PRFC01000203">
    <property type="protein sequence ID" value="PWV00913.1"/>
    <property type="molecule type" value="Genomic_DNA"/>
</dbReference>
<evidence type="ECO:0000313" key="4">
    <source>
        <dbReference type="Proteomes" id="UP000246078"/>
    </source>
</evidence>
<feature type="compositionally biased region" description="Low complexity" evidence="1">
    <location>
        <begin position="429"/>
        <end position="456"/>
    </location>
</feature>
<gene>
    <name evidence="3" type="ORF">C3747_203g72</name>
</gene>
<organism evidence="3 4">
    <name type="scientific">Trypanosoma cruzi</name>
    <dbReference type="NCBI Taxonomy" id="5693"/>
    <lineage>
        <taxon>Eukaryota</taxon>
        <taxon>Discoba</taxon>
        <taxon>Euglenozoa</taxon>
        <taxon>Kinetoplastea</taxon>
        <taxon>Metakinetoplastina</taxon>
        <taxon>Trypanosomatida</taxon>
        <taxon>Trypanosomatidae</taxon>
        <taxon>Trypanosoma</taxon>
        <taxon>Schizotrypanum</taxon>
    </lineage>
</organism>
<feature type="compositionally biased region" description="Low complexity" evidence="1">
    <location>
        <begin position="161"/>
        <end position="175"/>
    </location>
</feature>
<feature type="compositionally biased region" description="Polar residues" evidence="1">
    <location>
        <begin position="252"/>
        <end position="263"/>
    </location>
</feature>
<dbReference type="VEuPathDB" id="TriTrypDB:ECC02_012126"/>
<feature type="compositionally biased region" description="Gly residues" evidence="1">
    <location>
        <begin position="239"/>
        <end position="250"/>
    </location>
</feature>
<feature type="compositionally biased region" description="Low complexity" evidence="1">
    <location>
        <begin position="319"/>
        <end position="337"/>
    </location>
</feature>
<sequence>MAYEMMILLKCIFFWRRLPLGTQLLFCFGIAFLLLVCRPVCVPLQGCCRCLLCVLFCDLSCLLLSLCVDVLLVCAEGCTQVTGVMAMVMTGRVLLVCALCVLWCGAGGGYAEGVDVAFGGPGAFGEGGGGAGGQSPPADGSRGGSRGSKADGSHLGESDASDSASDDISLAPSPALDVVPTLSEEPLPQEEEESERKQKHPQTGPQVASTPKVSGREAIDPDSQKQLPDKSKTESITNVGGGETADGGKGNNAHNSGLSSNKSDPPALLEARITKVSLPTEPSQPPADLSPPPHELPTVPSPTGLAPAMAISAGETNPTASTGSQNTTETTSTTSPSNAKAEREATEKTSGNVAPNQNRHDTDTPGLMKGTTTSRPAETAVPSVSKSGSDGAQNKEGKVDNGAQRTNSKEPQDGPEDGNTDDAPTANETSSQTATTAITTQTNDTTTTGDSDGSTAVSHTTSPLLLLLLFACAAAAAMVAA</sequence>
<dbReference type="VEuPathDB" id="TriTrypDB:TCDM_11703"/>
<feature type="compositionally biased region" description="Pro residues" evidence="1">
    <location>
        <begin position="282"/>
        <end position="295"/>
    </location>
</feature>
<reference evidence="3 4" key="1">
    <citation type="journal article" date="2018" name="Microb. Genom.">
        <title>Expanding an expanded genome: long-read sequencing of Trypanosoma cruzi.</title>
        <authorList>
            <person name="Berna L."/>
            <person name="Rodriguez M."/>
            <person name="Chiribao M.L."/>
            <person name="Parodi-Talice A."/>
            <person name="Pita S."/>
            <person name="Rijo G."/>
            <person name="Alvarez-Valin F."/>
            <person name="Robello C."/>
        </authorList>
    </citation>
    <scope>NUCLEOTIDE SEQUENCE [LARGE SCALE GENOMIC DNA]</scope>
    <source>
        <strain evidence="3 4">TCC</strain>
    </source>
</reference>
<proteinExistence type="predicted"/>
<keyword evidence="2" id="KW-0472">Membrane</keyword>
<dbReference type="VEuPathDB" id="TriTrypDB:TcG_12877"/>
<dbReference type="VEuPathDB" id="TriTrypDB:TcBrA4_0172620"/>
<name>A0A2V2VZL8_TRYCR</name>
<keyword evidence="2" id="KW-0812">Transmembrane</keyword>
<dbReference type="VEuPathDB" id="TriTrypDB:C3747_203g72"/>
<protein>
    <submittedName>
        <fullName evidence="3">Mucin-associated surface protein (MASP)</fullName>
    </submittedName>
</protein>
<feature type="compositionally biased region" description="Polar residues" evidence="1">
    <location>
        <begin position="348"/>
        <end position="357"/>
    </location>
</feature>
<dbReference type="VEuPathDB" id="TriTrypDB:TcCL_NonESM10925"/>
<feature type="compositionally biased region" description="Basic and acidic residues" evidence="1">
    <location>
        <begin position="214"/>
        <end position="233"/>
    </location>
</feature>
<dbReference type="VEuPathDB" id="TriTrypDB:TcCLB.506939.180"/>
<evidence type="ECO:0000313" key="3">
    <source>
        <dbReference type="EMBL" id="PWV00913.1"/>
    </source>
</evidence>
<dbReference type="AlphaFoldDB" id="A0A2V2VZL8"/>
<dbReference type="Proteomes" id="UP000246078">
    <property type="component" value="Unassembled WGS sequence"/>
</dbReference>